<gene>
    <name evidence="1" type="ORF">SAMN05660991_03465</name>
</gene>
<dbReference type="Proteomes" id="UP000198960">
    <property type="component" value="Unassembled WGS sequence"/>
</dbReference>
<evidence type="ECO:0000313" key="2">
    <source>
        <dbReference type="Proteomes" id="UP000198960"/>
    </source>
</evidence>
<evidence type="ECO:0000313" key="1">
    <source>
        <dbReference type="EMBL" id="SEP13301.1"/>
    </source>
</evidence>
<name>A0A1H8VD83_9ACTN</name>
<dbReference type="SUPFAM" id="SSF55961">
    <property type="entry name" value="Bet v1-like"/>
    <property type="match status" value="1"/>
</dbReference>
<dbReference type="InterPro" id="IPR023393">
    <property type="entry name" value="START-like_dom_sf"/>
</dbReference>
<proteinExistence type="predicted"/>
<organism evidence="1 2">
    <name type="scientific">Trujillonella endophytica</name>
    <dbReference type="NCBI Taxonomy" id="673521"/>
    <lineage>
        <taxon>Bacteria</taxon>
        <taxon>Bacillati</taxon>
        <taxon>Actinomycetota</taxon>
        <taxon>Actinomycetes</taxon>
        <taxon>Geodermatophilales</taxon>
        <taxon>Geodermatophilaceae</taxon>
        <taxon>Trujillonella</taxon>
    </lineage>
</organism>
<dbReference type="Gene3D" id="3.30.530.20">
    <property type="match status" value="1"/>
</dbReference>
<dbReference type="STRING" id="673521.SAMN05660991_03465"/>
<dbReference type="OrthoDB" id="191189at2"/>
<dbReference type="InterPro" id="IPR019587">
    <property type="entry name" value="Polyketide_cyclase/dehydratase"/>
</dbReference>
<protein>
    <submittedName>
        <fullName evidence="1">Polyketide cyclase / dehydrase and lipid transport</fullName>
    </submittedName>
</protein>
<dbReference type="Pfam" id="PF10604">
    <property type="entry name" value="Polyketide_cyc2"/>
    <property type="match status" value="1"/>
</dbReference>
<keyword evidence="2" id="KW-1185">Reference proteome</keyword>
<dbReference type="AlphaFoldDB" id="A0A1H8VD83"/>
<accession>A0A1H8VD83</accession>
<reference evidence="2" key="1">
    <citation type="submission" date="2016-10" db="EMBL/GenBank/DDBJ databases">
        <authorList>
            <person name="Varghese N."/>
            <person name="Submissions S."/>
        </authorList>
    </citation>
    <scope>NUCLEOTIDE SEQUENCE [LARGE SCALE GENOMIC DNA]</scope>
    <source>
        <strain evidence="2">DSM 45413</strain>
    </source>
</reference>
<sequence length="128" mass="13821">MTTTTLHATGPLGPAQVWDRYLFLDRWPAWAPQITGVDCAERVLTAGARGRVRAPLGVRLPFTIEAVDPRARSWSWTVAVGPLRLHLHHWVADGPGGGTTAGLRTSGPAPLVLGYAPAASWALRRLVR</sequence>
<dbReference type="RefSeq" id="WP_091946188.1">
    <property type="nucleotide sequence ID" value="NZ_FOEE01000011.1"/>
</dbReference>
<dbReference type="EMBL" id="FOEE01000011">
    <property type="protein sequence ID" value="SEP13301.1"/>
    <property type="molecule type" value="Genomic_DNA"/>
</dbReference>